<dbReference type="InterPro" id="IPR029479">
    <property type="entry name" value="Nitroreductase"/>
</dbReference>
<accession>A0A1E3XBM8</accession>
<dbReference type="Gene3D" id="3.40.109.10">
    <property type="entry name" value="NADH Oxidase"/>
    <property type="match status" value="1"/>
</dbReference>
<evidence type="ECO:0000313" key="5">
    <source>
        <dbReference type="Proteomes" id="UP000094056"/>
    </source>
</evidence>
<feature type="domain" description="Nitroreductase" evidence="3">
    <location>
        <begin position="6"/>
        <end position="61"/>
    </location>
</feature>
<dbReference type="SUPFAM" id="SSF55469">
    <property type="entry name" value="FMN-dependent nitroreductase-like"/>
    <property type="match status" value="1"/>
</dbReference>
<dbReference type="PANTHER" id="PTHR43673">
    <property type="entry name" value="NAD(P)H NITROREDUCTASE YDGI-RELATED"/>
    <property type="match status" value="1"/>
</dbReference>
<dbReference type="GO" id="GO:0016491">
    <property type="term" value="F:oxidoreductase activity"/>
    <property type="evidence" value="ECO:0007669"/>
    <property type="project" value="UniProtKB-KW"/>
</dbReference>
<dbReference type="EMBL" id="MAYW01000066">
    <property type="protein sequence ID" value="ODS32364.1"/>
    <property type="molecule type" value="Genomic_DNA"/>
</dbReference>
<evidence type="ECO:0000256" key="2">
    <source>
        <dbReference type="ARBA" id="ARBA00023002"/>
    </source>
</evidence>
<evidence type="ECO:0000259" key="3">
    <source>
        <dbReference type="Pfam" id="PF00881"/>
    </source>
</evidence>
<dbReference type="AlphaFoldDB" id="A0A1E3XBM8"/>
<keyword evidence="2 4" id="KW-0560">Oxidoreductase</keyword>
<protein>
    <submittedName>
        <fullName evidence="4">NADH dehydrogenase (H(2)O(2) forming NADH oxidase)</fullName>
        <ecNumber evidence="4">1.6.99.3</ecNumber>
    </submittedName>
</protein>
<reference evidence="4 5" key="1">
    <citation type="submission" date="2016-07" db="EMBL/GenBank/DDBJ databases">
        <title>Draft genome of Scalindua rubra, obtained from a brine-seawater interface in the Red Sea, sheds light on salt adaptation in anammox bacteria.</title>
        <authorList>
            <person name="Speth D.R."/>
            <person name="Lagkouvardos I."/>
            <person name="Wang Y."/>
            <person name="Qian P.-Y."/>
            <person name="Dutilh B.E."/>
            <person name="Jetten M.S."/>
        </authorList>
    </citation>
    <scope>NUCLEOTIDE SEQUENCE [LARGE SCALE GENOMIC DNA]</scope>
    <source>
        <strain evidence="4">BSI-1</strain>
    </source>
</reference>
<sequence length="180" mass="20712">MFMSLIQKRRSIRRFLAKPVEDEKIEVLIEAALRAPSSRGLNPWEFVVVTEHDLLEKLSKAKVHGSEFLKNAPLGIVVCADKDRCDVWVEDCSIASTFIFLASESLGLRSCWIQIRERMHNETITSETYVSEVLHIPSKLKVESIIAVGYPDEKKPPHKKEELQYEKVYLNKYGRSYTNS</sequence>
<evidence type="ECO:0000313" key="4">
    <source>
        <dbReference type="EMBL" id="ODS32364.1"/>
    </source>
</evidence>
<dbReference type="Proteomes" id="UP000094056">
    <property type="component" value="Unassembled WGS sequence"/>
</dbReference>
<dbReference type="PANTHER" id="PTHR43673:SF10">
    <property type="entry name" value="NADH DEHYDROGENASE_NAD(P)H NITROREDUCTASE XCC3605-RELATED"/>
    <property type="match status" value="1"/>
</dbReference>
<proteinExistence type="inferred from homology"/>
<dbReference type="CDD" id="cd02151">
    <property type="entry name" value="nitroreductase"/>
    <property type="match status" value="1"/>
</dbReference>
<dbReference type="InterPro" id="IPR000415">
    <property type="entry name" value="Nitroreductase-like"/>
</dbReference>
<evidence type="ECO:0000256" key="1">
    <source>
        <dbReference type="ARBA" id="ARBA00007118"/>
    </source>
</evidence>
<dbReference type="Pfam" id="PF00881">
    <property type="entry name" value="Nitroreductase"/>
    <property type="match status" value="2"/>
</dbReference>
<comment type="caution">
    <text evidence="4">The sequence shown here is derived from an EMBL/GenBank/DDBJ whole genome shotgun (WGS) entry which is preliminary data.</text>
</comment>
<feature type="domain" description="Nitroreductase" evidence="3">
    <location>
        <begin position="64"/>
        <end position="150"/>
    </location>
</feature>
<dbReference type="EC" id="1.6.99.3" evidence="4"/>
<comment type="similarity">
    <text evidence="1">Belongs to the nitroreductase family.</text>
</comment>
<gene>
    <name evidence="4" type="primary">ndh_1</name>
    <name evidence="4" type="ORF">SCARUB_02515</name>
</gene>
<name>A0A1E3XBM8_9BACT</name>
<organism evidence="4 5">
    <name type="scientific">Candidatus Scalindua rubra</name>
    <dbReference type="NCBI Taxonomy" id="1872076"/>
    <lineage>
        <taxon>Bacteria</taxon>
        <taxon>Pseudomonadati</taxon>
        <taxon>Planctomycetota</taxon>
        <taxon>Candidatus Brocadiia</taxon>
        <taxon>Candidatus Brocadiales</taxon>
        <taxon>Candidatus Scalinduaceae</taxon>
        <taxon>Candidatus Scalindua</taxon>
    </lineage>
</organism>